<gene>
    <name evidence="1" type="ORF">RFI_00464</name>
</gene>
<comment type="caution">
    <text evidence="1">The sequence shown here is derived from an EMBL/GenBank/DDBJ whole genome shotgun (WGS) entry which is preliminary data.</text>
</comment>
<dbReference type="SUPFAM" id="SSF50965">
    <property type="entry name" value="Galactose oxidase, central domain"/>
    <property type="match status" value="1"/>
</dbReference>
<organism evidence="1 2">
    <name type="scientific">Reticulomyxa filosa</name>
    <dbReference type="NCBI Taxonomy" id="46433"/>
    <lineage>
        <taxon>Eukaryota</taxon>
        <taxon>Sar</taxon>
        <taxon>Rhizaria</taxon>
        <taxon>Retaria</taxon>
        <taxon>Foraminifera</taxon>
        <taxon>Monothalamids</taxon>
        <taxon>Reticulomyxidae</taxon>
        <taxon>Reticulomyxa</taxon>
    </lineage>
</organism>
<name>X6PER4_RETFI</name>
<dbReference type="InterPro" id="IPR015915">
    <property type="entry name" value="Kelch-typ_b-propeller"/>
</dbReference>
<dbReference type="EMBL" id="ASPP01000496">
    <property type="protein sequence ID" value="ETO36598.1"/>
    <property type="molecule type" value="Genomic_DNA"/>
</dbReference>
<accession>X6PER4</accession>
<reference evidence="1 2" key="1">
    <citation type="journal article" date="2013" name="Curr. Biol.">
        <title>The Genome of the Foraminiferan Reticulomyxa filosa.</title>
        <authorList>
            <person name="Glockner G."/>
            <person name="Hulsmann N."/>
            <person name="Schleicher M."/>
            <person name="Noegel A.A."/>
            <person name="Eichinger L."/>
            <person name="Gallinger C."/>
            <person name="Pawlowski J."/>
            <person name="Sierra R."/>
            <person name="Euteneuer U."/>
            <person name="Pillet L."/>
            <person name="Moustafa A."/>
            <person name="Platzer M."/>
            <person name="Groth M."/>
            <person name="Szafranski K."/>
            <person name="Schliwa M."/>
        </authorList>
    </citation>
    <scope>NUCLEOTIDE SEQUENCE [LARGE SCALE GENOMIC DNA]</scope>
</reference>
<evidence type="ECO:0000313" key="1">
    <source>
        <dbReference type="EMBL" id="ETO36598.1"/>
    </source>
</evidence>
<keyword evidence="2" id="KW-1185">Reference proteome</keyword>
<proteinExistence type="predicted"/>
<feature type="non-terminal residue" evidence="1">
    <location>
        <position position="1"/>
    </location>
</feature>
<dbReference type="AlphaFoldDB" id="X6PER4"/>
<dbReference type="Gene3D" id="2.120.10.80">
    <property type="entry name" value="Kelch-type beta propeller"/>
    <property type="match status" value="1"/>
</dbReference>
<evidence type="ECO:0000313" key="2">
    <source>
        <dbReference type="Proteomes" id="UP000023152"/>
    </source>
</evidence>
<dbReference type="InterPro" id="IPR011043">
    <property type="entry name" value="Gal_Oxase/kelch_b-propeller"/>
</dbReference>
<dbReference type="Proteomes" id="UP000023152">
    <property type="component" value="Unassembled WGS sequence"/>
</dbReference>
<protein>
    <submittedName>
        <fullName evidence="1">Uncharacterized protein</fullName>
    </submittedName>
</protein>
<sequence>KLKQVNRVRHTFLTLKELPTQLSHSQCVIHKHELLICGSNNQRACYSYHTLKGEYKLICEYPSDIKLHGHNVVKLVDNNSNDKHNNLMTLLFFIWSNDNNNDENENKTNKSKELNELNQLNKSNNYNQWLPFTDNRNHLIIIGRDQNHNFFRAKLSNAVVCSKTLLSIEYDENNNTLQFHKLPVCDDITSFSSYAYVCINDLILFFGGWNSMYGAERFISKSVHKYSIRENK</sequence>